<dbReference type="EMBL" id="GL732574">
    <property type="protein sequence ID" value="EFX75522.1"/>
    <property type="molecule type" value="Genomic_DNA"/>
</dbReference>
<accession>E9GY22</accession>
<dbReference type="AlphaFoldDB" id="E9GY22"/>
<protein>
    <submittedName>
        <fullName evidence="1">Uncharacterized protein</fullName>
    </submittedName>
</protein>
<evidence type="ECO:0000313" key="1">
    <source>
        <dbReference type="EMBL" id="EFX75522.1"/>
    </source>
</evidence>
<evidence type="ECO:0000313" key="2">
    <source>
        <dbReference type="Proteomes" id="UP000000305"/>
    </source>
</evidence>
<keyword evidence="2" id="KW-1185">Reference proteome</keyword>
<dbReference type="HOGENOM" id="CLU_2040430_0_0_1"/>
<gene>
    <name evidence="1" type="ORF">DAPPUDRAFT_107733</name>
</gene>
<dbReference type="Proteomes" id="UP000000305">
    <property type="component" value="Unassembled WGS sequence"/>
</dbReference>
<name>E9GY22_DAPPU</name>
<dbReference type="InParanoid" id="E9GY22"/>
<organism evidence="1 2">
    <name type="scientific">Daphnia pulex</name>
    <name type="common">Water flea</name>
    <dbReference type="NCBI Taxonomy" id="6669"/>
    <lineage>
        <taxon>Eukaryota</taxon>
        <taxon>Metazoa</taxon>
        <taxon>Ecdysozoa</taxon>
        <taxon>Arthropoda</taxon>
        <taxon>Crustacea</taxon>
        <taxon>Branchiopoda</taxon>
        <taxon>Diplostraca</taxon>
        <taxon>Cladocera</taxon>
        <taxon>Anomopoda</taxon>
        <taxon>Daphniidae</taxon>
        <taxon>Daphnia</taxon>
    </lineage>
</organism>
<proteinExistence type="predicted"/>
<dbReference type="KEGG" id="dpx:DAPPUDRAFT_107733"/>
<sequence>MAEKMCVCVSLPSGVVEPIQLSLLGSGPASTTASISYTWPKLLYTTDGLFSSEMKVEAGKQTTSSMIVGLKGELKRNRSNVESIPLGTMEITLPIADQTDPQTISYKVGKNIEVLSYRVDS</sequence>
<reference evidence="1 2" key="1">
    <citation type="journal article" date="2011" name="Science">
        <title>The ecoresponsive genome of Daphnia pulex.</title>
        <authorList>
            <person name="Colbourne J.K."/>
            <person name="Pfrender M.E."/>
            <person name="Gilbert D."/>
            <person name="Thomas W.K."/>
            <person name="Tucker A."/>
            <person name="Oakley T.H."/>
            <person name="Tokishita S."/>
            <person name="Aerts A."/>
            <person name="Arnold G.J."/>
            <person name="Basu M.K."/>
            <person name="Bauer D.J."/>
            <person name="Caceres C.E."/>
            <person name="Carmel L."/>
            <person name="Casola C."/>
            <person name="Choi J.H."/>
            <person name="Detter J.C."/>
            <person name="Dong Q."/>
            <person name="Dusheyko S."/>
            <person name="Eads B.D."/>
            <person name="Frohlich T."/>
            <person name="Geiler-Samerotte K.A."/>
            <person name="Gerlach D."/>
            <person name="Hatcher P."/>
            <person name="Jogdeo S."/>
            <person name="Krijgsveld J."/>
            <person name="Kriventseva E.V."/>
            <person name="Kultz D."/>
            <person name="Laforsch C."/>
            <person name="Lindquist E."/>
            <person name="Lopez J."/>
            <person name="Manak J.R."/>
            <person name="Muller J."/>
            <person name="Pangilinan J."/>
            <person name="Patwardhan R.P."/>
            <person name="Pitluck S."/>
            <person name="Pritham E.J."/>
            <person name="Rechtsteiner A."/>
            <person name="Rho M."/>
            <person name="Rogozin I.B."/>
            <person name="Sakarya O."/>
            <person name="Salamov A."/>
            <person name="Schaack S."/>
            <person name="Shapiro H."/>
            <person name="Shiga Y."/>
            <person name="Skalitzky C."/>
            <person name="Smith Z."/>
            <person name="Souvorov A."/>
            <person name="Sung W."/>
            <person name="Tang Z."/>
            <person name="Tsuchiya D."/>
            <person name="Tu H."/>
            <person name="Vos H."/>
            <person name="Wang M."/>
            <person name="Wolf Y.I."/>
            <person name="Yamagata H."/>
            <person name="Yamada T."/>
            <person name="Ye Y."/>
            <person name="Shaw J.R."/>
            <person name="Andrews J."/>
            <person name="Crease T.J."/>
            <person name="Tang H."/>
            <person name="Lucas S.M."/>
            <person name="Robertson H.M."/>
            <person name="Bork P."/>
            <person name="Koonin E.V."/>
            <person name="Zdobnov E.M."/>
            <person name="Grigoriev I.V."/>
            <person name="Lynch M."/>
            <person name="Boore J.L."/>
        </authorList>
    </citation>
    <scope>NUCLEOTIDE SEQUENCE [LARGE SCALE GENOMIC DNA]</scope>
</reference>
<dbReference type="OrthoDB" id="6351689at2759"/>